<evidence type="ECO:0000313" key="2">
    <source>
        <dbReference type="Proteomes" id="UP000535890"/>
    </source>
</evidence>
<reference evidence="1 2" key="1">
    <citation type="submission" date="2020-07" db="EMBL/GenBank/DDBJ databases">
        <title>Sequencing the genomes of 1000 actinobacteria strains.</title>
        <authorList>
            <person name="Klenk H.-P."/>
        </authorList>
    </citation>
    <scope>NUCLEOTIDE SEQUENCE [LARGE SCALE GENOMIC DNA]</scope>
    <source>
        <strain evidence="1 2">DSM 45772</strain>
    </source>
</reference>
<protein>
    <submittedName>
        <fullName evidence="1">Uncharacterized protein</fullName>
    </submittedName>
</protein>
<sequence>MTTPAADEPMVDPPLDVEVARDLPPEIDPIDVVTKARARMWTRGGVTNIGPLAQDLPPLLQQMLGDRADVIALSGLLWGAVSQLFNRLGPLQQVADEMPTIVKHSDEVHTGLQRGQDAIQTAVAAVQRAADAMTLSLGTIAQTAAQALAASAIASSKATALDARLAALEAREVRLYRAVGDLPTLAVGATMTRLCPWQGDAPSPLPTIRQCTVVQIAGTAATLTPTAVSAAGVTVTVRSANALLTAPNALQVVAATW</sequence>
<proteinExistence type="predicted"/>
<accession>A0A7Y9J698</accession>
<dbReference type="AlphaFoldDB" id="A0A7Y9J698"/>
<dbReference type="EMBL" id="JACCBN010000001">
    <property type="protein sequence ID" value="NYD36831.1"/>
    <property type="molecule type" value="Genomic_DNA"/>
</dbReference>
<evidence type="ECO:0000313" key="1">
    <source>
        <dbReference type="EMBL" id="NYD36831.1"/>
    </source>
</evidence>
<gene>
    <name evidence="1" type="ORF">BJ983_002933</name>
</gene>
<dbReference type="Proteomes" id="UP000535890">
    <property type="component" value="Unassembled WGS sequence"/>
</dbReference>
<name>A0A7Y9J698_9PSEU</name>
<dbReference type="RefSeq" id="WP_179794455.1">
    <property type="nucleotide sequence ID" value="NZ_BAABHP010000021.1"/>
</dbReference>
<comment type="caution">
    <text evidence="1">The sequence shown here is derived from an EMBL/GenBank/DDBJ whole genome shotgun (WGS) entry which is preliminary data.</text>
</comment>
<organism evidence="1 2">
    <name type="scientific">Actinomycetospora corticicola</name>
    <dbReference type="NCBI Taxonomy" id="663602"/>
    <lineage>
        <taxon>Bacteria</taxon>
        <taxon>Bacillati</taxon>
        <taxon>Actinomycetota</taxon>
        <taxon>Actinomycetes</taxon>
        <taxon>Pseudonocardiales</taxon>
        <taxon>Pseudonocardiaceae</taxon>
        <taxon>Actinomycetospora</taxon>
    </lineage>
</organism>
<keyword evidence="2" id="KW-1185">Reference proteome</keyword>